<dbReference type="PANTHER" id="PTHR34512:SF30">
    <property type="entry name" value="OUTER MEMBRANE PROTEIN ASSEMBLY FACTOR BAMB"/>
    <property type="match status" value="1"/>
</dbReference>
<keyword evidence="3 4" id="KW-0998">Cell outer membrane</keyword>
<keyword evidence="4" id="KW-0564">Palmitate</keyword>
<dbReference type="InterPro" id="IPR018391">
    <property type="entry name" value="PQQ_b-propeller_rpt"/>
</dbReference>
<name>A0ABY1QKF4_9BURK</name>
<dbReference type="NCBIfam" id="TIGR03300">
    <property type="entry name" value="assembly_YfgL"/>
    <property type="match status" value="1"/>
</dbReference>
<keyword evidence="2 4" id="KW-0472">Membrane</keyword>
<comment type="similarity">
    <text evidence="4">Belongs to the BamB family.</text>
</comment>
<proteinExistence type="inferred from homology"/>
<evidence type="ECO:0000256" key="4">
    <source>
        <dbReference type="HAMAP-Rule" id="MF_00923"/>
    </source>
</evidence>
<dbReference type="HAMAP" id="MF_00923">
    <property type="entry name" value="OM_assembly_BamB"/>
    <property type="match status" value="1"/>
</dbReference>
<sequence>MQIAAKAASVGIALAVLGGCSTLQSLNPFASKPAPRNPPAALVDIKPSMNVRTAWSVNIGKAGTALFNPALVQGSVFVAAADGTIARLDAANGNQLWRINAGVPLTAGVGADAGTVAVGAAGGVLLAYSADGKQRWKAQASSEILGAPAVAQGLVIVRSIDNRIAAFDADSGVRRWQLQRAAPALALRSAPGIAVDATSAYVGMPGGRMVALTLSNGGPRWEVAVGDPRGATELERIADVSGIPVMVGREVCAVAYQGRIGCVDASSGSTRWAKEFSSEVGLGADDNHVYGADERGNVNAFTYDAGVGVWRNNTLANRRLSTPVAVGRTVAVGDYQGYMHFLSREDGATLARAASDGSQVIGTPVVNGNTVIFQTQAGIVAALTAE</sequence>
<reference evidence="6 7" key="1">
    <citation type="submission" date="2017-05" db="EMBL/GenBank/DDBJ databases">
        <authorList>
            <person name="Varghese N."/>
            <person name="Submissions S."/>
        </authorList>
    </citation>
    <scope>NUCLEOTIDE SEQUENCE [LARGE SCALE GENOMIC DNA]</scope>
    <source>
        <strain evidence="6 7">DSM 26001</strain>
    </source>
</reference>
<gene>
    <name evidence="4" type="primary">bamB</name>
    <name evidence="6" type="ORF">SAMN06295970_12091</name>
</gene>
<dbReference type="InterPro" id="IPR015943">
    <property type="entry name" value="WD40/YVTN_repeat-like_dom_sf"/>
</dbReference>
<dbReference type="SUPFAM" id="SSF50998">
    <property type="entry name" value="Quinoprotein alcohol dehydrogenase-like"/>
    <property type="match status" value="1"/>
</dbReference>
<comment type="function">
    <text evidence="4">Part of the outer membrane protein assembly complex, which is involved in assembly and insertion of beta-barrel proteins into the outer membrane.</text>
</comment>
<evidence type="ECO:0000256" key="2">
    <source>
        <dbReference type="ARBA" id="ARBA00023136"/>
    </source>
</evidence>
<feature type="domain" description="Pyrrolo-quinoline quinone repeat" evidence="5">
    <location>
        <begin position="82"/>
        <end position="311"/>
    </location>
</feature>
<evidence type="ECO:0000256" key="1">
    <source>
        <dbReference type="ARBA" id="ARBA00022729"/>
    </source>
</evidence>
<keyword evidence="1 4" id="KW-0732">Signal</keyword>
<dbReference type="SMART" id="SM00564">
    <property type="entry name" value="PQQ"/>
    <property type="match status" value="4"/>
</dbReference>
<dbReference type="PROSITE" id="PS51257">
    <property type="entry name" value="PROKAR_LIPOPROTEIN"/>
    <property type="match status" value="1"/>
</dbReference>
<evidence type="ECO:0000259" key="5">
    <source>
        <dbReference type="Pfam" id="PF13360"/>
    </source>
</evidence>
<keyword evidence="7" id="KW-1185">Reference proteome</keyword>
<dbReference type="Proteomes" id="UP001158049">
    <property type="component" value="Unassembled WGS sequence"/>
</dbReference>
<protein>
    <recommendedName>
        <fullName evidence="4">Outer membrane protein assembly factor BamB</fullName>
    </recommendedName>
</protein>
<dbReference type="EMBL" id="FXUL01000020">
    <property type="protein sequence ID" value="SMP74249.1"/>
    <property type="molecule type" value="Genomic_DNA"/>
</dbReference>
<dbReference type="PANTHER" id="PTHR34512">
    <property type="entry name" value="CELL SURFACE PROTEIN"/>
    <property type="match status" value="1"/>
</dbReference>
<dbReference type="RefSeq" id="WP_283444403.1">
    <property type="nucleotide sequence ID" value="NZ_FXUL01000020.1"/>
</dbReference>
<accession>A0ABY1QKF4</accession>
<evidence type="ECO:0000313" key="7">
    <source>
        <dbReference type="Proteomes" id="UP001158049"/>
    </source>
</evidence>
<dbReference type="InterPro" id="IPR017687">
    <property type="entry name" value="BamB"/>
</dbReference>
<dbReference type="InterPro" id="IPR011047">
    <property type="entry name" value="Quinoprotein_ADH-like_sf"/>
</dbReference>
<dbReference type="Pfam" id="PF13360">
    <property type="entry name" value="PQQ_2"/>
    <property type="match status" value="1"/>
</dbReference>
<comment type="caution">
    <text evidence="6">The sequence shown here is derived from an EMBL/GenBank/DDBJ whole genome shotgun (WGS) entry which is preliminary data.</text>
</comment>
<comment type="subunit">
    <text evidence="4">Part of the Bam complex.</text>
</comment>
<organism evidence="6 7">
    <name type="scientific">Noviherbaspirillum suwonense</name>
    <dbReference type="NCBI Taxonomy" id="1224511"/>
    <lineage>
        <taxon>Bacteria</taxon>
        <taxon>Pseudomonadati</taxon>
        <taxon>Pseudomonadota</taxon>
        <taxon>Betaproteobacteria</taxon>
        <taxon>Burkholderiales</taxon>
        <taxon>Oxalobacteraceae</taxon>
        <taxon>Noviherbaspirillum</taxon>
    </lineage>
</organism>
<comment type="subcellular location">
    <subcellularLocation>
        <location evidence="4">Cell outer membrane</location>
        <topology evidence="4">Lipid-anchor</topology>
    </subcellularLocation>
</comment>
<evidence type="ECO:0000256" key="3">
    <source>
        <dbReference type="ARBA" id="ARBA00023237"/>
    </source>
</evidence>
<evidence type="ECO:0000313" key="6">
    <source>
        <dbReference type="EMBL" id="SMP74249.1"/>
    </source>
</evidence>
<keyword evidence="4" id="KW-0449">Lipoprotein</keyword>
<dbReference type="InterPro" id="IPR002372">
    <property type="entry name" value="PQQ_rpt_dom"/>
</dbReference>
<dbReference type="Gene3D" id="2.130.10.10">
    <property type="entry name" value="YVTN repeat-like/Quinoprotein amine dehydrogenase"/>
    <property type="match status" value="1"/>
</dbReference>